<evidence type="ECO:0000256" key="1">
    <source>
        <dbReference type="ARBA" id="ARBA00022723"/>
    </source>
</evidence>
<dbReference type="RefSeq" id="WP_111651089.1">
    <property type="nucleotide sequence ID" value="NZ_JACHWI010000011.1"/>
</dbReference>
<dbReference type="SUPFAM" id="SSF52768">
    <property type="entry name" value="Arginase/deacetylase"/>
    <property type="match status" value="1"/>
</dbReference>
<dbReference type="PROSITE" id="PS51409">
    <property type="entry name" value="ARGINASE_2"/>
    <property type="match status" value="1"/>
</dbReference>
<evidence type="ECO:0000256" key="2">
    <source>
        <dbReference type="ARBA" id="ARBA00022801"/>
    </source>
</evidence>
<dbReference type="GO" id="GO:0030145">
    <property type="term" value="F:manganese ion binding"/>
    <property type="evidence" value="ECO:0007669"/>
    <property type="project" value="TreeGrafter"/>
</dbReference>
<dbReference type="Pfam" id="PF00491">
    <property type="entry name" value="Arginase"/>
    <property type="match status" value="1"/>
</dbReference>
<dbReference type="GO" id="GO:0004053">
    <property type="term" value="F:arginase activity"/>
    <property type="evidence" value="ECO:0007669"/>
    <property type="project" value="TreeGrafter"/>
</dbReference>
<dbReference type="PANTHER" id="PTHR43782">
    <property type="entry name" value="ARGINASE"/>
    <property type="match status" value="1"/>
</dbReference>
<keyword evidence="6" id="KW-1185">Reference proteome</keyword>
<keyword evidence="2" id="KW-0378">Hydrolase</keyword>
<evidence type="ECO:0000256" key="3">
    <source>
        <dbReference type="ARBA" id="ARBA00023211"/>
    </source>
</evidence>
<name>A0A327Z7F4_9ACTN</name>
<keyword evidence="3" id="KW-0464">Manganese</keyword>
<comment type="similarity">
    <text evidence="4">Belongs to the arginase family.</text>
</comment>
<dbReference type="Gene3D" id="3.40.800.10">
    <property type="entry name" value="Ureohydrolase domain"/>
    <property type="match status" value="1"/>
</dbReference>
<sequence length="252" mass="26181">MTTILVPYHHDERLSSDDIVVAADVTVAPVLSDGDLWQRITDVCAATAAAVTPVVAAGGVPVVFSGDCLVAGGTVAGVQRAGVDPAVVWFDAHGDVHTLETSGSGYLGGMSVRVLTGAHRSLYADRFGLTPLAEERVLLADARDLDPAEASYLATSATRRIPVGEVSENTVPPGPLVIHLDLDVIDAAELPGLRFPVKHGPSASEVVATCERLIATGRVVAVDVAAPWWPTSDDGQRSARALLLSRLATLPG</sequence>
<evidence type="ECO:0000313" key="5">
    <source>
        <dbReference type="EMBL" id="RAK34403.1"/>
    </source>
</evidence>
<dbReference type="PRINTS" id="PR00116">
    <property type="entry name" value="ARGINASE"/>
</dbReference>
<keyword evidence="1" id="KW-0479">Metal-binding</keyword>
<reference evidence="5 6" key="1">
    <citation type="submission" date="2018-06" db="EMBL/GenBank/DDBJ databases">
        <title>Genomic Encyclopedia of Type Strains, Phase III (KMG-III): the genomes of soil and plant-associated and newly described type strains.</title>
        <authorList>
            <person name="Whitman W."/>
        </authorList>
    </citation>
    <scope>NUCLEOTIDE SEQUENCE [LARGE SCALE GENOMIC DNA]</scope>
    <source>
        <strain evidence="5 6">CGMCC 4.7090</strain>
    </source>
</reference>
<accession>A0A327Z7F4</accession>
<protein>
    <submittedName>
        <fullName evidence="5">Arginase</fullName>
    </submittedName>
</protein>
<dbReference type="InterPro" id="IPR006035">
    <property type="entry name" value="Ureohydrolase"/>
</dbReference>
<gene>
    <name evidence="5" type="ORF">B0I29_1112</name>
</gene>
<dbReference type="PANTHER" id="PTHR43782:SF3">
    <property type="entry name" value="ARGINASE"/>
    <property type="match status" value="1"/>
</dbReference>
<dbReference type="AlphaFoldDB" id="A0A327Z7F4"/>
<dbReference type="EMBL" id="QLMJ01000011">
    <property type="protein sequence ID" value="RAK34403.1"/>
    <property type="molecule type" value="Genomic_DNA"/>
</dbReference>
<dbReference type="OrthoDB" id="7331788at2"/>
<proteinExistence type="inferred from homology"/>
<evidence type="ECO:0000313" key="6">
    <source>
        <dbReference type="Proteomes" id="UP000249341"/>
    </source>
</evidence>
<dbReference type="GO" id="GO:0005829">
    <property type="term" value="C:cytosol"/>
    <property type="evidence" value="ECO:0007669"/>
    <property type="project" value="TreeGrafter"/>
</dbReference>
<organism evidence="5 6">
    <name type="scientific">Actinoplanes lutulentus</name>
    <dbReference type="NCBI Taxonomy" id="1287878"/>
    <lineage>
        <taxon>Bacteria</taxon>
        <taxon>Bacillati</taxon>
        <taxon>Actinomycetota</taxon>
        <taxon>Actinomycetes</taxon>
        <taxon>Micromonosporales</taxon>
        <taxon>Micromonosporaceae</taxon>
        <taxon>Actinoplanes</taxon>
    </lineage>
</organism>
<comment type="caution">
    <text evidence="5">The sequence shown here is derived from an EMBL/GenBank/DDBJ whole genome shotgun (WGS) entry which is preliminary data.</text>
</comment>
<evidence type="ECO:0000256" key="4">
    <source>
        <dbReference type="PROSITE-ProRule" id="PRU00742"/>
    </source>
</evidence>
<dbReference type="InterPro" id="IPR023696">
    <property type="entry name" value="Ureohydrolase_dom_sf"/>
</dbReference>
<dbReference type="Proteomes" id="UP000249341">
    <property type="component" value="Unassembled WGS sequence"/>
</dbReference>